<sequence>MVIAAFNALADRVDALEANGEAHEGGGSLPLTPEDVRHAAEHAAHETRTACPDFTAPWTLHLAPGCIAENTESGNRFAVEATAIVLRDQVKTQVLNQALEMIDPDAKARWEPDLYRTREVRNAVANLQRVLGMAENGLVDRHTVDAVLLLAELAKR</sequence>
<protein>
    <submittedName>
        <fullName evidence="1">Uncharacterized protein</fullName>
    </submittedName>
</protein>
<reference evidence="1 2" key="1">
    <citation type="submission" date="2018-09" db="EMBL/GenBank/DDBJ databases">
        <authorList>
            <person name="Grouzdev D.S."/>
            <person name="Krutkina M.S."/>
        </authorList>
    </citation>
    <scope>NUCLEOTIDE SEQUENCE [LARGE SCALE GENOMIC DNA]</scope>
    <source>
        <strain evidence="1 2">RmlP001</strain>
    </source>
</reference>
<accession>A0A4Q2RAI9</accession>
<gene>
    <name evidence="1" type="ORF">D3272_23590</name>
</gene>
<organism evidence="1 2">
    <name type="scientific">Lichenibacterium ramalinae</name>
    <dbReference type="NCBI Taxonomy" id="2316527"/>
    <lineage>
        <taxon>Bacteria</taxon>
        <taxon>Pseudomonadati</taxon>
        <taxon>Pseudomonadota</taxon>
        <taxon>Alphaproteobacteria</taxon>
        <taxon>Hyphomicrobiales</taxon>
        <taxon>Lichenihabitantaceae</taxon>
        <taxon>Lichenibacterium</taxon>
    </lineage>
</organism>
<dbReference type="AlphaFoldDB" id="A0A4Q2RAI9"/>
<keyword evidence="2" id="KW-1185">Reference proteome</keyword>
<proteinExistence type="predicted"/>
<dbReference type="Proteomes" id="UP000289411">
    <property type="component" value="Unassembled WGS sequence"/>
</dbReference>
<comment type="caution">
    <text evidence="1">The sequence shown here is derived from an EMBL/GenBank/DDBJ whole genome shotgun (WGS) entry which is preliminary data.</text>
</comment>
<dbReference type="EMBL" id="QYBC01000026">
    <property type="protein sequence ID" value="RYB01888.1"/>
    <property type="molecule type" value="Genomic_DNA"/>
</dbReference>
<evidence type="ECO:0000313" key="1">
    <source>
        <dbReference type="EMBL" id="RYB01888.1"/>
    </source>
</evidence>
<name>A0A4Q2RAI9_9HYPH</name>
<reference evidence="1 2" key="2">
    <citation type="submission" date="2019-02" db="EMBL/GenBank/DDBJ databases">
        <title>'Lichenibacterium ramalinii' gen. nov. sp. nov., 'Lichenibacterium minor' gen. nov. sp. nov.</title>
        <authorList>
            <person name="Pankratov T."/>
        </authorList>
    </citation>
    <scope>NUCLEOTIDE SEQUENCE [LARGE SCALE GENOMIC DNA]</scope>
    <source>
        <strain evidence="1 2">RmlP001</strain>
    </source>
</reference>
<evidence type="ECO:0000313" key="2">
    <source>
        <dbReference type="Proteomes" id="UP000289411"/>
    </source>
</evidence>